<evidence type="ECO:0008006" key="5">
    <source>
        <dbReference type="Google" id="ProtNLM"/>
    </source>
</evidence>
<reference evidence="3 4" key="1">
    <citation type="submission" date="2024-01" db="EMBL/GenBank/DDBJ databases">
        <title>The genome of the rayed Mediterranean limpet Patella caerulea (Linnaeus, 1758).</title>
        <authorList>
            <person name="Anh-Thu Weber A."/>
            <person name="Halstead-Nussloch G."/>
        </authorList>
    </citation>
    <scope>NUCLEOTIDE SEQUENCE [LARGE SCALE GENOMIC DNA]</scope>
    <source>
        <strain evidence="3">AATW-2023a</strain>
        <tissue evidence="3">Whole specimen</tissue>
    </source>
</reference>
<comment type="caution">
    <text evidence="3">The sequence shown here is derived from an EMBL/GenBank/DDBJ whole genome shotgun (WGS) entry which is preliminary data.</text>
</comment>
<dbReference type="AlphaFoldDB" id="A0AAN8Q2Q4"/>
<evidence type="ECO:0000313" key="4">
    <source>
        <dbReference type="Proteomes" id="UP001347796"/>
    </source>
</evidence>
<dbReference type="InterPro" id="IPR008983">
    <property type="entry name" value="Tumour_necrosis_fac-like_dom"/>
</dbReference>
<name>A0AAN8Q2Q4_PATCE</name>
<organism evidence="3 4">
    <name type="scientific">Patella caerulea</name>
    <name type="common">Rayed Mediterranean limpet</name>
    <dbReference type="NCBI Taxonomy" id="87958"/>
    <lineage>
        <taxon>Eukaryota</taxon>
        <taxon>Metazoa</taxon>
        <taxon>Spiralia</taxon>
        <taxon>Lophotrochozoa</taxon>
        <taxon>Mollusca</taxon>
        <taxon>Gastropoda</taxon>
        <taxon>Patellogastropoda</taxon>
        <taxon>Patelloidea</taxon>
        <taxon>Patellidae</taxon>
        <taxon>Patella</taxon>
    </lineage>
</organism>
<sequence length="314" mass="34817">MPRLDSVDSGSQLLPPEDDNVSDYACTSNHSYESAGYKNVKGFFIPEIENDNTRARSQIKELVLTAVGFSLAILASVASAYVLYIYLSISVAEPICVTCDSLNGSIQYLNFGKQYKSGNTYCCTSRPNHLRNALHQVIGDQYHINIPMKKPAKKIKIPQPTKVVHVILTDICSSNCIVPQNRSNAGAHRLFVRNIQRPKSHGGEVEVSGAYITIKTTGKYYISSQLMCQSHTSSYGRGHIVKRHNENLPNDRIETLIAAYNNGEGPLKIYIAGVFQLNKEDKLFVKSSTCSPFPDHQKKNYLTLIKLGNTTAGR</sequence>
<feature type="transmembrane region" description="Helical" evidence="2">
    <location>
        <begin position="62"/>
        <end position="87"/>
    </location>
</feature>
<keyword evidence="4" id="KW-1185">Reference proteome</keyword>
<evidence type="ECO:0000256" key="2">
    <source>
        <dbReference type="SAM" id="Phobius"/>
    </source>
</evidence>
<dbReference type="Proteomes" id="UP001347796">
    <property type="component" value="Unassembled WGS sequence"/>
</dbReference>
<dbReference type="Gene3D" id="2.60.120.40">
    <property type="match status" value="1"/>
</dbReference>
<evidence type="ECO:0000313" key="3">
    <source>
        <dbReference type="EMBL" id="KAK6195926.1"/>
    </source>
</evidence>
<evidence type="ECO:0000256" key="1">
    <source>
        <dbReference type="SAM" id="MobiDB-lite"/>
    </source>
</evidence>
<feature type="region of interest" description="Disordered" evidence="1">
    <location>
        <begin position="1"/>
        <end position="20"/>
    </location>
</feature>
<keyword evidence="2" id="KW-0472">Membrane</keyword>
<dbReference type="EMBL" id="JAZGQO010000001">
    <property type="protein sequence ID" value="KAK6195926.1"/>
    <property type="molecule type" value="Genomic_DNA"/>
</dbReference>
<protein>
    <recommendedName>
        <fullName evidence="5">TNF family profile domain-containing protein</fullName>
    </recommendedName>
</protein>
<accession>A0AAN8Q2Q4</accession>
<keyword evidence="2" id="KW-0812">Transmembrane</keyword>
<dbReference type="SUPFAM" id="SSF49842">
    <property type="entry name" value="TNF-like"/>
    <property type="match status" value="1"/>
</dbReference>
<gene>
    <name evidence="3" type="ORF">SNE40_001252</name>
</gene>
<keyword evidence="2" id="KW-1133">Transmembrane helix</keyword>
<proteinExistence type="predicted"/>